<proteinExistence type="predicted"/>
<gene>
    <name evidence="1" type="ORF">KSB_39670</name>
</gene>
<accession>A0ABQ3US23</accession>
<name>A0ABQ3US23_9CHLR</name>
<sequence>MGDQQRRAKNRGKQNEVDLAADLRSQGFSSAKRVPLSGALQDMPGDVMVEELALLVEAKVYQTLDIDGARYFKVDLNWLWKVLDEAKRIGWRNGCVIIRGKRLHRRAVLMDYAEYLALVSDAETYRNMLRN</sequence>
<protein>
    <submittedName>
        <fullName evidence="1">Uncharacterized protein</fullName>
    </submittedName>
</protein>
<reference evidence="1 2" key="1">
    <citation type="journal article" date="2021" name="Int. J. Syst. Evol. Microbiol.">
        <title>Reticulibacter mediterranei gen. nov., sp. nov., within the new family Reticulibacteraceae fam. nov., and Ktedonospora formicarum gen. nov., sp. nov., Ktedonobacter robiniae sp. nov., Dictyobacter formicarum sp. nov. and Dictyobacter arantiisoli sp. nov., belonging to the class Ktedonobacteria.</title>
        <authorList>
            <person name="Yabe S."/>
            <person name="Zheng Y."/>
            <person name="Wang C.M."/>
            <person name="Sakai Y."/>
            <person name="Abe K."/>
            <person name="Yokota A."/>
            <person name="Donadio S."/>
            <person name="Cavaletti L."/>
            <person name="Monciardini P."/>
        </authorList>
    </citation>
    <scope>NUCLEOTIDE SEQUENCE [LARGE SCALE GENOMIC DNA]</scope>
    <source>
        <strain evidence="1 2">SOSP1-30</strain>
    </source>
</reference>
<keyword evidence="2" id="KW-1185">Reference proteome</keyword>
<evidence type="ECO:0000313" key="2">
    <source>
        <dbReference type="Proteomes" id="UP000654345"/>
    </source>
</evidence>
<dbReference type="Proteomes" id="UP000654345">
    <property type="component" value="Unassembled WGS sequence"/>
</dbReference>
<organism evidence="1 2">
    <name type="scientific">Ktedonobacter robiniae</name>
    <dbReference type="NCBI Taxonomy" id="2778365"/>
    <lineage>
        <taxon>Bacteria</taxon>
        <taxon>Bacillati</taxon>
        <taxon>Chloroflexota</taxon>
        <taxon>Ktedonobacteria</taxon>
        <taxon>Ktedonobacterales</taxon>
        <taxon>Ktedonobacteraceae</taxon>
        <taxon>Ktedonobacter</taxon>
    </lineage>
</organism>
<dbReference type="EMBL" id="BNJG01000001">
    <property type="protein sequence ID" value="GHO55492.1"/>
    <property type="molecule type" value="Genomic_DNA"/>
</dbReference>
<comment type="caution">
    <text evidence="1">The sequence shown here is derived from an EMBL/GenBank/DDBJ whole genome shotgun (WGS) entry which is preliminary data.</text>
</comment>
<evidence type="ECO:0000313" key="1">
    <source>
        <dbReference type="EMBL" id="GHO55492.1"/>
    </source>
</evidence>
<dbReference type="RefSeq" id="WP_201372069.1">
    <property type="nucleotide sequence ID" value="NZ_BNJG01000001.1"/>
</dbReference>